<evidence type="ECO:0000313" key="2">
    <source>
        <dbReference type="Proteomes" id="UP000192783"/>
    </source>
</evidence>
<dbReference type="EMBL" id="FWXF01000048">
    <property type="protein sequence ID" value="SMC28820.1"/>
    <property type="molecule type" value="Genomic_DNA"/>
</dbReference>
<proteinExistence type="predicted"/>
<evidence type="ECO:0000313" key="1">
    <source>
        <dbReference type="EMBL" id="SMC28820.1"/>
    </source>
</evidence>
<gene>
    <name evidence="1" type="ORF">SAMN02746041_03319</name>
</gene>
<dbReference type="STRING" id="1121390.SAMN02746041_03319"/>
<organism evidence="1 2">
    <name type="scientific">Desulfacinum hydrothermale DSM 13146</name>
    <dbReference type="NCBI Taxonomy" id="1121390"/>
    <lineage>
        <taxon>Bacteria</taxon>
        <taxon>Pseudomonadati</taxon>
        <taxon>Thermodesulfobacteriota</taxon>
        <taxon>Syntrophobacteria</taxon>
        <taxon>Syntrophobacterales</taxon>
        <taxon>Syntrophobacteraceae</taxon>
        <taxon>Desulfacinum</taxon>
    </lineage>
</organism>
<name>A0A1W1XXZ3_9BACT</name>
<reference evidence="1 2" key="1">
    <citation type="submission" date="2017-04" db="EMBL/GenBank/DDBJ databases">
        <authorList>
            <person name="Afonso C.L."/>
            <person name="Miller P.J."/>
            <person name="Scott M.A."/>
            <person name="Spackman E."/>
            <person name="Goraichik I."/>
            <person name="Dimitrov K.M."/>
            <person name="Suarez D.L."/>
            <person name="Swayne D.E."/>
        </authorList>
    </citation>
    <scope>NUCLEOTIDE SEQUENCE [LARGE SCALE GENOMIC DNA]</scope>
    <source>
        <strain evidence="1 2">DSM 13146</strain>
    </source>
</reference>
<accession>A0A1W1XXZ3</accession>
<protein>
    <submittedName>
        <fullName evidence="1">Uncharacterized protein</fullName>
    </submittedName>
</protein>
<dbReference type="AlphaFoldDB" id="A0A1W1XXZ3"/>
<sequence>MSLMYRIELEGPSAVPELTLDKTIRVERRHGDRPFSIRSQRIDPETAYNAVSNSRCYADFFALVSPPTFGSVQPLTPLRRGHLAALVAAGVCNGTVIRNNDQGKVFVIKGRTRVIEEEVEDTTDEKGNRTTIIRKSPSPVVYLLDASEAEILELR</sequence>
<dbReference type="Proteomes" id="UP000192783">
    <property type="component" value="Unassembled WGS sequence"/>
</dbReference>
<keyword evidence="2" id="KW-1185">Reference proteome</keyword>